<sequence>MVENNGVAERTEKAVNRMDFNGWSKWVDLLELDCRRGEIEVSQNLFSLLFLDSEITKLPMVVMNGYDEVTRAQRLHHSFESATVKLGVFCLYFRARIRSRSNGVCQDP</sequence>
<protein>
    <submittedName>
        <fullName evidence="1">Uncharacterized protein</fullName>
    </submittedName>
</protein>
<reference evidence="1 2" key="1">
    <citation type="submission" date="2024-02" db="EMBL/GenBank/DDBJ databases">
        <authorList>
            <person name="Vignale AGUSTIN F."/>
            <person name="Sosa J E."/>
            <person name="Modenutti C."/>
        </authorList>
    </citation>
    <scope>NUCLEOTIDE SEQUENCE [LARGE SCALE GENOMIC DNA]</scope>
</reference>
<name>A0ABC8UK36_9AQUA</name>
<dbReference type="Proteomes" id="UP001642360">
    <property type="component" value="Unassembled WGS sequence"/>
</dbReference>
<proteinExistence type="predicted"/>
<evidence type="ECO:0000313" key="1">
    <source>
        <dbReference type="EMBL" id="CAK9181343.1"/>
    </source>
</evidence>
<accession>A0ABC8UK36</accession>
<dbReference type="AlphaFoldDB" id="A0ABC8UK36"/>
<feature type="non-terminal residue" evidence="1">
    <location>
        <position position="108"/>
    </location>
</feature>
<organism evidence="1 2">
    <name type="scientific">Ilex paraguariensis</name>
    <name type="common">yerba mate</name>
    <dbReference type="NCBI Taxonomy" id="185542"/>
    <lineage>
        <taxon>Eukaryota</taxon>
        <taxon>Viridiplantae</taxon>
        <taxon>Streptophyta</taxon>
        <taxon>Embryophyta</taxon>
        <taxon>Tracheophyta</taxon>
        <taxon>Spermatophyta</taxon>
        <taxon>Magnoliopsida</taxon>
        <taxon>eudicotyledons</taxon>
        <taxon>Gunneridae</taxon>
        <taxon>Pentapetalae</taxon>
        <taxon>asterids</taxon>
        <taxon>campanulids</taxon>
        <taxon>Aquifoliales</taxon>
        <taxon>Aquifoliaceae</taxon>
        <taxon>Ilex</taxon>
    </lineage>
</organism>
<dbReference type="EMBL" id="CAUOFW020008000">
    <property type="protein sequence ID" value="CAK9181343.1"/>
    <property type="molecule type" value="Genomic_DNA"/>
</dbReference>
<gene>
    <name evidence="1" type="ORF">ILEXP_LOCUS51396</name>
</gene>
<evidence type="ECO:0000313" key="2">
    <source>
        <dbReference type="Proteomes" id="UP001642360"/>
    </source>
</evidence>
<keyword evidence="2" id="KW-1185">Reference proteome</keyword>
<comment type="caution">
    <text evidence="1">The sequence shown here is derived from an EMBL/GenBank/DDBJ whole genome shotgun (WGS) entry which is preliminary data.</text>
</comment>